<gene>
    <name evidence="1" type="ORF">Q6A51_24235</name>
</gene>
<protein>
    <submittedName>
        <fullName evidence="1">Uncharacterized protein</fullName>
    </submittedName>
</protein>
<sequence>MLSYQSVPLMDPPTMKSFIDRNPKEKAVEEAFAVLARNGYESERPDPADNVFVVAEQLKRQLDQVKASPSAPESP</sequence>
<proteinExistence type="predicted"/>
<comment type="caution">
    <text evidence="1">The sequence shown here is derived from an EMBL/GenBank/DDBJ whole genome shotgun (WGS) entry which is preliminary data.</text>
</comment>
<dbReference type="EMBL" id="JAUQOO010000026">
    <property type="protein sequence ID" value="MDO7929890.1"/>
    <property type="molecule type" value="Genomic_DNA"/>
</dbReference>
<reference evidence="1 2" key="1">
    <citation type="submission" date="2023-07" db="EMBL/GenBank/DDBJ databases">
        <title>Identification of four novel Pseudomonas species associated with bacterial leaf spot of cucurbits.</title>
        <authorList>
            <person name="Fullem K.R."/>
        </authorList>
    </citation>
    <scope>NUCLEOTIDE SEQUENCE [LARGE SCALE GENOMIC DNA]</scope>
    <source>
        <strain evidence="1 2">KFB 138</strain>
    </source>
</reference>
<evidence type="ECO:0000313" key="1">
    <source>
        <dbReference type="EMBL" id="MDO7929890.1"/>
    </source>
</evidence>
<dbReference type="Proteomes" id="UP001223016">
    <property type="component" value="Unassembled WGS sequence"/>
</dbReference>
<accession>A0ABT9CWS1</accession>
<name>A0ABT9CWS1_9PSED</name>
<organism evidence="1 2">
    <name type="scientific">Pseudomonas serbiensis</name>
    <dbReference type="NCBI Taxonomy" id="3064350"/>
    <lineage>
        <taxon>Bacteria</taxon>
        <taxon>Pseudomonadati</taxon>
        <taxon>Pseudomonadota</taxon>
        <taxon>Gammaproteobacteria</taxon>
        <taxon>Pseudomonadales</taxon>
        <taxon>Pseudomonadaceae</taxon>
        <taxon>Pseudomonas</taxon>
    </lineage>
</organism>
<keyword evidence="2" id="KW-1185">Reference proteome</keyword>
<dbReference type="RefSeq" id="WP_134722307.1">
    <property type="nucleotide sequence ID" value="NZ_JAUQOO010000026.1"/>
</dbReference>
<evidence type="ECO:0000313" key="2">
    <source>
        <dbReference type="Proteomes" id="UP001223016"/>
    </source>
</evidence>